<accession>A0A075MNX6</accession>
<gene>
    <name evidence="1" type="ORF">NTE_01153</name>
</gene>
<dbReference type="GeneID" id="41596965"/>
<evidence type="ECO:0000313" key="2">
    <source>
        <dbReference type="Proteomes" id="UP000028194"/>
    </source>
</evidence>
<sequence length="114" mass="12607">MDAGRRPAGPLSSLFAGSEAAKVIDFLLSKKDQHQTISEIHAGTRASLDMINKIIGNLLDIDAVGIGARRVDGLGNEDKSKDENTYYIRDDTDTGKSIKDLWYHLMQVQTKNFI</sequence>
<evidence type="ECO:0000313" key="1">
    <source>
        <dbReference type="EMBL" id="AIF83226.1"/>
    </source>
</evidence>
<keyword evidence="2" id="KW-1185">Reference proteome</keyword>
<reference evidence="1 2" key="1">
    <citation type="journal article" date="2014" name="PLoS ONE">
        <title>Genome Sequence of Candidatus Nitrososphaera evergladensis from Group I.1b Enriched from Everglades Soil Reveals Novel Genomic Features of the Ammonia-Oxidizing Archaea.</title>
        <authorList>
            <person name="Zhalnina K.V."/>
            <person name="Dias R."/>
            <person name="Leonard M.T."/>
            <person name="Dorr de Quadros P."/>
            <person name="Camargo F.A."/>
            <person name="Drew J.C."/>
            <person name="Farmerie W.G."/>
            <person name="Daroub S.H."/>
            <person name="Triplett E.W."/>
        </authorList>
    </citation>
    <scope>NUCLEOTIDE SEQUENCE [LARGE SCALE GENOMIC DNA]</scope>
    <source>
        <strain evidence="1 2">SR1</strain>
    </source>
</reference>
<proteinExistence type="predicted"/>
<dbReference type="RefSeq" id="WP_148700023.1">
    <property type="nucleotide sequence ID" value="NZ_CP007174.1"/>
</dbReference>
<protein>
    <submittedName>
        <fullName evidence="1">Uncharacterized protein</fullName>
    </submittedName>
</protein>
<dbReference type="AlphaFoldDB" id="A0A075MNX6"/>
<organism evidence="1 2">
    <name type="scientific">Candidatus Nitrososphaera evergladensis SR1</name>
    <dbReference type="NCBI Taxonomy" id="1459636"/>
    <lineage>
        <taxon>Archaea</taxon>
        <taxon>Nitrososphaerota</taxon>
        <taxon>Nitrososphaeria</taxon>
        <taxon>Nitrososphaerales</taxon>
        <taxon>Nitrososphaeraceae</taxon>
        <taxon>Nitrososphaera</taxon>
    </lineage>
</organism>
<name>A0A075MNX6_9ARCH</name>
<dbReference type="EMBL" id="CP007174">
    <property type="protein sequence ID" value="AIF83226.1"/>
    <property type="molecule type" value="Genomic_DNA"/>
</dbReference>
<dbReference type="Proteomes" id="UP000028194">
    <property type="component" value="Chromosome"/>
</dbReference>
<dbReference type="HOGENOM" id="CLU_2115371_0_0_2"/>
<dbReference type="KEGG" id="nev:NTE_01153"/>